<keyword evidence="4" id="KW-0028">Amino-acid biosynthesis</keyword>
<dbReference type="InterPro" id="IPR013798">
    <property type="entry name" value="Indole-3-glycerol_P_synth_dom"/>
</dbReference>
<dbReference type="PANTHER" id="PTHR22854">
    <property type="entry name" value="TRYPTOPHAN BIOSYNTHESIS PROTEIN"/>
    <property type="match status" value="1"/>
</dbReference>
<accession>A0A7V4U3W2</accession>
<dbReference type="GO" id="GO:0004425">
    <property type="term" value="F:indole-3-glycerol-phosphate synthase activity"/>
    <property type="evidence" value="ECO:0007669"/>
    <property type="project" value="UniProtKB-EC"/>
</dbReference>
<dbReference type="NCBIfam" id="NF001377">
    <property type="entry name" value="PRK00278.2-4"/>
    <property type="match status" value="1"/>
</dbReference>
<keyword evidence="7" id="KW-0057">Aromatic amino acid biosynthesis</keyword>
<sequence length="256" mass="28556">MDILTRIVQKRRETIHRLKKERPAENLRRIVPPPLPLFKTNGKVTVIAECKKASPSAGLLVPEYRPERIADEYARGGADALSVLTEPDFFLGADEHLISVKKSVGLPVLRKDFIFDEYQVRQSWAIGADAILLIAAILDTEDLDTLCRSAQDLGLQVLLEVHNAEELQRIINVPADAIGINARNLRDFSVNLQNVKKMFDKIPDNKIAVAESGIKSGSSGKQLYDSGFRAFLVGEYFVTARNRIQTVRSFKEALCA</sequence>
<dbReference type="Proteomes" id="UP000885779">
    <property type="component" value="Unassembled WGS sequence"/>
</dbReference>
<dbReference type="InterPro" id="IPR001468">
    <property type="entry name" value="Indole-3-GlycerolPSynthase_CS"/>
</dbReference>
<dbReference type="PANTHER" id="PTHR22854:SF2">
    <property type="entry name" value="INDOLE-3-GLYCEROL-PHOSPHATE SYNTHASE"/>
    <property type="match status" value="1"/>
</dbReference>
<keyword evidence="6" id="KW-0822">Tryptophan biosynthesis</keyword>
<evidence type="ECO:0000256" key="1">
    <source>
        <dbReference type="ARBA" id="ARBA00001633"/>
    </source>
</evidence>
<evidence type="ECO:0000256" key="7">
    <source>
        <dbReference type="ARBA" id="ARBA00023141"/>
    </source>
</evidence>
<proteinExistence type="predicted"/>
<dbReference type="InterPro" id="IPR011060">
    <property type="entry name" value="RibuloseP-bd_barrel"/>
</dbReference>
<dbReference type="Gene3D" id="3.20.20.70">
    <property type="entry name" value="Aldolase class I"/>
    <property type="match status" value="1"/>
</dbReference>
<dbReference type="GO" id="GO:0000162">
    <property type="term" value="P:L-tryptophan biosynthetic process"/>
    <property type="evidence" value="ECO:0007669"/>
    <property type="project" value="UniProtKB-UniPathway"/>
</dbReference>
<dbReference type="EC" id="4.1.1.48" evidence="3"/>
<feature type="domain" description="Indole-3-glycerol phosphate synthase" evidence="9">
    <location>
        <begin position="4"/>
        <end position="249"/>
    </location>
</feature>
<keyword evidence="8 10" id="KW-0456">Lyase</keyword>
<dbReference type="InterPro" id="IPR013785">
    <property type="entry name" value="Aldolase_TIM"/>
</dbReference>
<evidence type="ECO:0000259" key="9">
    <source>
        <dbReference type="Pfam" id="PF00218"/>
    </source>
</evidence>
<dbReference type="PROSITE" id="PS00614">
    <property type="entry name" value="IGPS"/>
    <property type="match status" value="1"/>
</dbReference>
<name>A0A7V4U3W2_CALAY</name>
<organism evidence="10">
    <name type="scientific">Caldithrix abyssi</name>
    <dbReference type="NCBI Taxonomy" id="187145"/>
    <lineage>
        <taxon>Bacteria</taxon>
        <taxon>Pseudomonadati</taxon>
        <taxon>Calditrichota</taxon>
        <taxon>Calditrichia</taxon>
        <taxon>Calditrichales</taxon>
        <taxon>Calditrichaceae</taxon>
        <taxon>Caldithrix</taxon>
    </lineage>
</organism>
<evidence type="ECO:0000256" key="2">
    <source>
        <dbReference type="ARBA" id="ARBA00004696"/>
    </source>
</evidence>
<evidence type="ECO:0000256" key="5">
    <source>
        <dbReference type="ARBA" id="ARBA00022793"/>
    </source>
</evidence>
<dbReference type="UniPathway" id="UPA00035">
    <property type="reaction ID" value="UER00043"/>
</dbReference>
<dbReference type="EMBL" id="DRQG01000109">
    <property type="protein sequence ID" value="HGY56379.1"/>
    <property type="molecule type" value="Genomic_DNA"/>
</dbReference>
<dbReference type="AlphaFoldDB" id="A0A7V4U3W2"/>
<dbReference type="GO" id="GO:0004640">
    <property type="term" value="F:phosphoribosylanthranilate isomerase activity"/>
    <property type="evidence" value="ECO:0007669"/>
    <property type="project" value="TreeGrafter"/>
</dbReference>
<gene>
    <name evidence="10" type="primary">trpC</name>
    <name evidence="10" type="ORF">ENK44_11780</name>
</gene>
<dbReference type="FunFam" id="3.20.20.70:FF:000024">
    <property type="entry name" value="Indole-3-glycerol phosphate synthase"/>
    <property type="match status" value="1"/>
</dbReference>
<dbReference type="Pfam" id="PF00218">
    <property type="entry name" value="IGPS"/>
    <property type="match status" value="1"/>
</dbReference>
<dbReference type="CDD" id="cd00331">
    <property type="entry name" value="IGPS"/>
    <property type="match status" value="1"/>
</dbReference>
<evidence type="ECO:0000256" key="3">
    <source>
        <dbReference type="ARBA" id="ARBA00012362"/>
    </source>
</evidence>
<comment type="pathway">
    <text evidence="2">Amino-acid biosynthesis; L-tryptophan biosynthesis; L-tryptophan from chorismate: step 4/5.</text>
</comment>
<comment type="catalytic activity">
    <reaction evidence="1">
        <text>1-(2-carboxyphenylamino)-1-deoxy-D-ribulose 5-phosphate + H(+) = (1S,2R)-1-C-(indol-3-yl)glycerol 3-phosphate + CO2 + H2O</text>
        <dbReference type="Rhea" id="RHEA:23476"/>
        <dbReference type="ChEBI" id="CHEBI:15377"/>
        <dbReference type="ChEBI" id="CHEBI:15378"/>
        <dbReference type="ChEBI" id="CHEBI:16526"/>
        <dbReference type="ChEBI" id="CHEBI:58613"/>
        <dbReference type="ChEBI" id="CHEBI:58866"/>
        <dbReference type="EC" id="4.1.1.48"/>
    </reaction>
</comment>
<dbReference type="InterPro" id="IPR045186">
    <property type="entry name" value="Indole-3-glycerol_P_synth"/>
</dbReference>
<evidence type="ECO:0000256" key="6">
    <source>
        <dbReference type="ARBA" id="ARBA00022822"/>
    </source>
</evidence>
<evidence type="ECO:0000313" key="10">
    <source>
        <dbReference type="EMBL" id="HGY56379.1"/>
    </source>
</evidence>
<dbReference type="SUPFAM" id="SSF51366">
    <property type="entry name" value="Ribulose-phoshate binding barrel"/>
    <property type="match status" value="1"/>
</dbReference>
<keyword evidence="5" id="KW-0210">Decarboxylase</keyword>
<protein>
    <recommendedName>
        <fullName evidence="3">indole-3-glycerol-phosphate synthase</fullName>
        <ecNumber evidence="3">4.1.1.48</ecNumber>
    </recommendedName>
</protein>
<evidence type="ECO:0000256" key="4">
    <source>
        <dbReference type="ARBA" id="ARBA00022605"/>
    </source>
</evidence>
<evidence type="ECO:0000256" key="8">
    <source>
        <dbReference type="ARBA" id="ARBA00023239"/>
    </source>
</evidence>
<reference evidence="10" key="1">
    <citation type="journal article" date="2020" name="mSystems">
        <title>Genome- and Community-Level Interaction Insights into Carbon Utilization and Element Cycling Functions of Hydrothermarchaeota in Hydrothermal Sediment.</title>
        <authorList>
            <person name="Zhou Z."/>
            <person name="Liu Y."/>
            <person name="Xu W."/>
            <person name="Pan J."/>
            <person name="Luo Z.H."/>
            <person name="Li M."/>
        </authorList>
    </citation>
    <scope>NUCLEOTIDE SEQUENCE [LARGE SCALE GENOMIC DNA]</scope>
    <source>
        <strain evidence="10">HyVt-577</strain>
    </source>
</reference>
<comment type="caution">
    <text evidence="10">The sequence shown here is derived from an EMBL/GenBank/DDBJ whole genome shotgun (WGS) entry which is preliminary data.</text>
</comment>